<name>A0ABD0LFM2_9CAEN</name>
<dbReference type="InterPro" id="IPR036938">
    <property type="entry name" value="PAP2/HPO_sf"/>
</dbReference>
<dbReference type="AlphaFoldDB" id="A0ABD0LFM2"/>
<dbReference type="CDD" id="cd03390">
    <property type="entry name" value="PAP2_containing_1_like"/>
    <property type="match status" value="1"/>
</dbReference>
<dbReference type="SMART" id="SM00014">
    <property type="entry name" value="acidPPc"/>
    <property type="match status" value="1"/>
</dbReference>
<comment type="subcellular location">
    <subcellularLocation>
        <location evidence="1">Membrane</location>
        <topology evidence="1">Multi-pass membrane protein</topology>
    </subcellularLocation>
</comment>
<evidence type="ECO:0000256" key="4">
    <source>
        <dbReference type="ARBA" id="ARBA00022989"/>
    </source>
</evidence>
<reference evidence="8 9" key="1">
    <citation type="journal article" date="2023" name="Sci. Data">
        <title>Genome assembly of the Korean intertidal mud-creeper Batillaria attramentaria.</title>
        <authorList>
            <person name="Patra A.K."/>
            <person name="Ho P.T."/>
            <person name="Jun S."/>
            <person name="Lee S.J."/>
            <person name="Kim Y."/>
            <person name="Won Y.J."/>
        </authorList>
    </citation>
    <scope>NUCLEOTIDE SEQUENCE [LARGE SCALE GENOMIC DNA]</scope>
    <source>
        <strain evidence="8">Wonlab-2016</strain>
    </source>
</reference>
<dbReference type="EMBL" id="JACVVK020000051">
    <property type="protein sequence ID" value="KAK7498389.1"/>
    <property type="molecule type" value="Genomic_DNA"/>
</dbReference>
<feature type="transmembrane region" description="Helical" evidence="6">
    <location>
        <begin position="177"/>
        <end position="196"/>
    </location>
</feature>
<evidence type="ECO:0000256" key="2">
    <source>
        <dbReference type="ARBA" id="ARBA00008816"/>
    </source>
</evidence>
<evidence type="ECO:0000259" key="7">
    <source>
        <dbReference type="SMART" id="SM00014"/>
    </source>
</evidence>
<evidence type="ECO:0000313" key="9">
    <source>
        <dbReference type="Proteomes" id="UP001519460"/>
    </source>
</evidence>
<proteinExistence type="inferred from homology"/>
<evidence type="ECO:0000256" key="6">
    <source>
        <dbReference type="SAM" id="Phobius"/>
    </source>
</evidence>
<dbReference type="InterPro" id="IPR000326">
    <property type="entry name" value="PAP2/HPO"/>
</dbReference>
<accession>A0ABD0LFM2</accession>
<dbReference type="SUPFAM" id="SSF48317">
    <property type="entry name" value="Acid phosphatase/Vanadium-dependent haloperoxidase"/>
    <property type="match status" value="1"/>
</dbReference>
<evidence type="ECO:0000256" key="5">
    <source>
        <dbReference type="ARBA" id="ARBA00023136"/>
    </source>
</evidence>
<dbReference type="Gene3D" id="1.20.144.10">
    <property type="entry name" value="Phosphatidic acid phosphatase type 2/haloperoxidase"/>
    <property type="match status" value="1"/>
</dbReference>
<dbReference type="PANTHER" id="PTHR10165">
    <property type="entry name" value="LIPID PHOSPHATE PHOSPHATASE"/>
    <property type="match status" value="1"/>
</dbReference>
<keyword evidence="3 6" id="KW-0812">Transmembrane</keyword>
<comment type="caution">
    <text evidence="8">The sequence shown here is derived from an EMBL/GenBank/DDBJ whole genome shotgun (WGS) entry which is preliminary data.</text>
</comment>
<evidence type="ECO:0000256" key="1">
    <source>
        <dbReference type="ARBA" id="ARBA00004141"/>
    </source>
</evidence>
<evidence type="ECO:0000313" key="8">
    <source>
        <dbReference type="EMBL" id="KAK7498389.1"/>
    </source>
</evidence>
<comment type="similarity">
    <text evidence="2">Belongs to the PA-phosphatase related phosphoesterase family.</text>
</comment>
<dbReference type="PANTHER" id="PTHR10165:SF35">
    <property type="entry name" value="RE23632P"/>
    <property type="match status" value="1"/>
</dbReference>
<feature type="domain" description="Phosphatidic acid phosphatase type 2/haloperoxidase" evidence="7">
    <location>
        <begin position="85"/>
        <end position="223"/>
    </location>
</feature>
<keyword evidence="5 6" id="KW-0472">Membrane</keyword>
<sequence>MRNRNIISEVTLRLVLFIVFTITDNADPFQRSIQPEEMWMYRYPHGPSYYPAYLMWITVLSVPTIVFFAFYILRRDTEDLLQACLGVLLSIYVTGCITNFVKLAIGRPRPDFLYRCYPEGPPRHIIELQCTGNEAVIIEGRKSFPSGHSSLSFASLGFVSLYIAGKLQVFNRGRGQGLRFICFLFPLVWALMIAVSRTSDYHHHWQDVTIGSIMGLVGAYTCYRQVYPSLTKVNSHLCYSQIPPVIDSRDNFDPEPITPVSPHPKSHATEFQFVSKIV</sequence>
<evidence type="ECO:0000256" key="3">
    <source>
        <dbReference type="ARBA" id="ARBA00022692"/>
    </source>
</evidence>
<keyword evidence="9" id="KW-1185">Reference proteome</keyword>
<feature type="transmembrane region" description="Helical" evidence="6">
    <location>
        <begin position="208"/>
        <end position="227"/>
    </location>
</feature>
<dbReference type="InterPro" id="IPR043216">
    <property type="entry name" value="PAP-like"/>
</dbReference>
<feature type="transmembrane region" description="Helical" evidence="6">
    <location>
        <begin position="50"/>
        <end position="73"/>
    </location>
</feature>
<keyword evidence="4 6" id="KW-1133">Transmembrane helix</keyword>
<dbReference type="Pfam" id="PF01569">
    <property type="entry name" value="PAP2"/>
    <property type="match status" value="1"/>
</dbReference>
<dbReference type="Proteomes" id="UP001519460">
    <property type="component" value="Unassembled WGS sequence"/>
</dbReference>
<dbReference type="GO" id="GO:0016020">
    <property type="term" value="C:membrane"/>
    <property type="evidence" value="ECO:0007669"/>
    <property type="project" value="UniProtKB-SubCell"/>
</dbReference>
<organism evidence="8 9">
    <name type="scientific">Batillaria attramentaria</name>
    <dbReference type="NCBI Taxonomy" id="370345"/>
    <lineage>
        <taxon>Eukaryota</taxon>
        <taxon>Metazoa</taxon>
        <taxon>Spiralia</taxon>
        <taxon>Lophotrochozoa</taxon>
        <taxon>Mollusca</taxon>
        <taxon>Gastropoda</taxon>
        <taxon>Caenogastropoda</taxon>
        <taxon>Sorbeoconcha</taxon>
        <taxon>Cerithioidea</taxon>
        <taxon>Batillariidae</taxon>
        <taxon>Batillaria</taxon>
    </lineage>
</organism>
<feature type="transmembrane region" description="Helical" evidence="6">
    <location>
        <begin position="147"/>
        <end position="165"/>
    </location>
</feature>
<gene>
    <name evidence="8" type="ORF">BaRGS_00010343</name>
</gene>
<feature type="transmembrane region" description="Helical" evidence="6">
    <location>
        <begin position="80"/>
        <end position="105"/>
    </location>
</feature>
<protein>
    <recommendedName>
        <fullName evidence="7">Phosphatidic acid phosphatase type 2/haloperoxidase domain-containing protein</fullName>
    </recommendedName>
</protein>